<dbReference type="GO" id="GO:1901359">
    <property type="term" value="F:tungstate binding"/>
    <property type="evidence" value="ECO:0007669"/>
    <property type="project" value="UniProtKB-ARBA"/>
</dbReference>
<feature type="chain" id="PRO_5003901712" evidence="7">
    <location>
        <begin position="22"/>
        <end position="259"/>
    </location>
</feature>
<feature type="binding site" evidence="6">
    <location>
        <position position="166"/>
    </location>
    <ligand>
        <name>molybdate</name>
        <dbReference type="ChEBI" id="CHEBI:36264"/>
    </ligand>
</feature>
<dbReference type="PATRIC" id="fig|1129794.4.peg.3351"/>
<dbReference type="AlphaFoldDB" id="K7AS91"/>
<dbReference type="STRING" id="1129794.C427_3371"/>
<dbReference type="Proteomes" id="UP000011864">
    <property type="component" value="Chromosome"/>
</dbReference>
<sequence>MKIIKWLGLIVFSVFTLCTEAKPVHVAVAANFSNSMKRLVTEFEKTSDYQIAISFGSSGKFYAQIKQGAPYELFFSADQAKPDALQKDGLVIANSRFTYAIGRLAVWSARSDFANTIETKLKEGAFNKLALANPKLAPYGAATLEVLKYLSLLESTQSKWVRGENVAQTYQFVSSGNADLGFVALSQLLGTRKVKQGSYWLVPDYMHHAIKQDVVLLRSAEKSQGARAFLDFIHSYKAQKIIAEYGYLVTLSSYEGQSL</sequence>
<dbReference type="Gene3D" id="3.40.190.10">
    <property type="entry name" value="Periplasmic binding protein-like II"/>
    <property type="match status" value="2"/>
</dbReference>
<dbReference type="InterPro" id="IPR005950">
    <property type="entry name" value="ModA"/>
</dbReference>
<evidence type="ECO:0000256" key="6">
    <source>
        <dbReference type="PIRSR" id="PIRSR004846-1"/>
    </source>
</evidence>
<dbReference type="PANTHER" id="PTHR30632">
    <property type="entry name" value="MOLYBDATE-BINDING PERIPLASMIC PROTEIN"/>
    <property type="match status" value="1"/>
</dbReference>
<dbReference type="PIRSF" id="PIRSF004846">
    <property type="entry name" value="ModA"/>
    <property type="match status" value="1"/>
</dbReference>
<feature type="signal peptide" evidence="7">
    <location>
        <begin position="1"/>
        <end position="21"/>
    </location>
</feature>
<dbReference type="CDD" id="cd13539">
    <property type="entry name" value="PBP2_AvModA"/>
    <property type="match status" value="1"/>
</dbReference>
<dbReference type="SUPFAM" id="SSF53850">
    <property type="entry name" value="Periplasmic binding protein-like II"/>
    <property type="match status" value="1"/>
</dbReference>
<keyword evidence="3 6" id="KW-0479">Metal-binding</keyword>
<name>K7AS91_9ALTE</name>
<comment type="similarity">
    <text evidence="1">Belongs to the bacterial solute-binding protein ModA family.</text>
</comment>
<evidence type="ECO:0000256" key="3">
    <source>
        <dbReference type="ARBA" id="ARBA00022723"/>
    </source>
</evidence>
<dbReference type="OrthoDB" id="9785015at2"/>
<dbReference type="NCBIfam" id="TIGR01256">
    <property type="entry name" value="modA"/>
    <property type="match status" value="1"/>
</dbReference>
<dbReference type="GO" id="GO:0046872">
    <property type="term" value="F:metal ion binding"/>
    <property type="evidence" value="ECO:0007669"/>
    <property type="project" value="UniProtKB-KW"/>
</dbReference>
<evidence type="ECO:0000256" key="2">
    <source>
        <dbReference type="ARBA" id="ARBA00022505"/>
    </source>
</evidence>
<dbReference type="EMBL" id="CP003837">
    <property type="protein sequence ID" value="AGH45480.1"/>
    <property type="molecule type" value="Genomic_DNA"/>
</dbReference>
<feature type="binding site" evidence="6">
    <location>
        <position position="58"/>
    </location>
    <ligand>
        <name>molybdate</name>
        <dbReference type="ChEBI" id="CHEBI:36264"/>
    </ligand>
</feature>
<proteinExistence type="inferred from homology"/>
<comment type="subunit">
    <text evidence="5">The complex is composed of two ATP-binding proteins (ModC), two transmembrane proteins (ModB) and a solute-binding protein (ModA).</text>
</comment>
<evidence type="ECO:0000256" key="5">
    <source>
        <dbReference type="ARBA" id="ARBA00062515"/>
    </source>
</evidence>
<evidence type="ECO:0000256" key="7">
    <source>
        <dbReference type="SAM" id="SignalP"/>
    </source>
</evidence>
<keyword evidence="4 7" id="KW-0732">Signal</keyword>
<dbReference type="KEGG" id="gps:C427_3371"/>
<evidence type="ECO:0000256" key="4">
    <source>
        <dbReference type="ARBA" id="ARBA00022729"/>
    </source>
</evidence>
<protein>
    <submittedName>
        <fullName evidence="8">Molybdenum ABC transporter periplasmic molybdate-binding protein</fullName>
    </submittedName>
</protein>
<accession>K7AS91</accession>
<dbReference type="HOGENOM" id="CLU_065520_1_0_6"/>
<gene>
    <name evidence="8" type="ORF">C427_3371</name>
</gene>
<dbReference type="InterPro" id="IPR044084">
    <property type="entry name" value="AvModA-like_subst-bd"/>
</dbReference>
<dbReference type="FunFam" id="3.40.190.10:FF:000035">
    <property type="entry name" value="Molybdate ABC transporter substrate-binding protein"/>
    <property type="match status" value="1"/>
</dbReference>
<evidence type="ECO:0000313" key="8">
    <source>
        <dbReference type="EMBL" id="AGH45480.1"/>
    </source>
</evidence>
<evidence type="ECO:0000256" key="1">
    <source>
        <dbReference type="ARBA" id="ARBA00009175"/>
    </source>
</evidence>
<keyword evidence="2 6" id="KW-0500">Molybdenum</keyword>
<dbReference type="Pfam" id="PF13531">
    <property type="entry name" value="SBP_bac_11"/>
    <property type="match status" value="1"/>
</dbReference>
<dbReference type="eggNOG" id="COG0725">
    <property type="taxonomic scope" value="Bacteria"/>
</dbReference>
<dbReference type="PANTHER" id="PTHR30632:SF14">
    <property type="entry name" value="TUNGSTATE_MOLYBDATE_CHROMATE-BINDING PROTEIN MODA"/>
    <property type="match status" value="1"/>
</dbReference>
<organism evidence="8 9">
    <name type="scientific">Paraglaciecola psychrophila 170</name>
    <dbReference type="NCBI Taxonomy" id="1129794"/>
    <lineage>
        <taxon>Bacteria</taxon>
        <taxon>Pseudomonadati</taxon>
        <taxon>Pseudomonadota</taxon>
        <taxon>Gammaproteobacteria</taxon>
        <taxon>Alteromonadales</taxon>
        <taxon>Alteromonadaceae</taxon>
        <taxon>Paraglaciecola</taxon>
    </lineage>
</organism>
<keyword evidence="9" id="KW-1185">Reference proteome</keyword>
<dbReference type="RefSeq" id="WP_007638807.1">
    <property type="nucleotide sequence ID" value="NC_020514.1"/>
</dbReference>
<dbReference type="GO" id="GO:0030973">
    <property type="term" value="F:molybdate ion binding"/>
    <property type="evidence" value="ECO:0007669"/>
    <property type="project" value="InterPro"/>
</dbReference>
<dbReference type="InterPro" id="IPR050682">
    <property type="entry name" value="ModA/WtpA"/>
</dbReference>
<evidence type="ECO:0000313" key="9">
    <source>
        <dbReference type="Proteomes" id="UP000011864"/>
    </source>
</evidence>
<reference evidence="8 9" key="1">
    <citation type="journal article" date="2013" name="Genome Announc.">
        <title>Complete Genome Sequence of Glaciecola psychrophila Strain 170T.</title>
        <authorList>
            <person name="Yin J."/>
            <person name="Chen J."/>
            <person name="Liu G."/>
            <person name="Yu Y."/>
            <person name="Song L."/>
            <person name="Wang X."/>
            <person name="Qu X."/>
        </authorList>
    </citation>
    <scope>NUCLEOTIDE SEQUENCE [LARGE SCALE GENOMIC DNA]</scope>
    <source>
        <strain evidence="8 9">170</strain>
    </source>
</reference>
<dbReference type="GO" id="GO:0015689">
    <property type="term" value="P:molybdate ion transport"/>
    <property type="evidence" value="ECO:0007669"/>
    <property type="project" value="InterPro"/>
</dbReference>